<dbReference type="eggNOG" id="COG2010">
    <property type="taxonomic scope" value="Bacteria"/>
</dbReference>
<organism evidence="6 7">
    <name type="scientific">Teredinibacter turnerae (strain ATCC 39867 / T7901)</name>
    <dbReference type="NCBI Taxonomy" id="377629"/>
    <lineage>
        <taxon>Bacteria</taxon>
        <taxon>Pseudomonadati</taxon>
        <taxon>Pseudomonadota</taxon>
        <taxon>Gammaproteobacteria</taxon>
        <taxon>Cellvibrionales</taxon>
        <taxon>Cellvibrionaceae</taxon>
        <taxon>Teredinibacter</taxon>
    </lineage>
</organism>
<keyword evidence="7" id="KW-1185">Reference proteome</keyword>
<evidence type="ECO:0000259" key="5">
    <source>
        <dbReference type="PROSITE" id="PS51007"/>
    </source>
</evidence>
<evidence type="ECO:0000256" key="3">
    <source>
        <dbReference type="ARBA" id="ARBA00023004"/>
    </source>
</evidence>
<dbReference type="AlphaFoldDB" id="C5BKR2"/>
<dbReference type="GO" id="GO:0004130">
    <property type="term" value="F:cytochrome-c peroxidase activity"/>
    <property type="evidence" value="ECO:0007669"/>
    <property type="project" value="TreeGrafter"/>
</dbReference>
<dbReference type="GO" id="GO:0009055">
    <property type="term" value="F:electron transfer activity"/>
    <property type="evidence" value="ECO:0007669"/>
    <property type="project" value="InterPro"/>
</dbReference>
<dbReference type="PANTHER" id="PTHR30600">
    <property type="entry name" value="CYTOCHROME C PEROXIDASE-RELATED"/>
    <property type="match status" value="1"/>
</dbReference>
<dbReference type="GO" id="GO:0020037">
    <property type="term" value="F:heme binding"/>
    <property type="evidence" value="ECO:0007669"/>
    <property type="project" value="InterPro"/>
</dbReference>
<dbReference type="InterPro" id="IPR036909">
    <property type="entry name" value="Cyt_c-like_dom_sf"/>
</dbReference>
<accession>C5BKR2</accession>
<dbReference type="NCBIfam" id="NF040606">
    <property type="entry name" value="CytoC_perox"/>
    <property type="match status" value="1"/>
</dbReference>
<dbReference type="PROSITE" id="PS51257">
    <property type="entry name" value="PROKAR_LIPOPROTEIN"/>
    <property type="match status" value="1"/>
</dbReference>
<dbReference type="HOGENOM" id="CLU_014386_1_0_6"/>
<keyword evidence="2 4" id="KW-0479">Metal-binding</keyword>
<protein>
    <submittedName>
        <fullName evidence="6">Lipoprotein</fullName>
    </submittedName>
</protein>
<feature type="domain" description="Cytochrome c" evidence="5">
    <location>
        <begin position="335"/>
        <end position="551"/>
    </location>
</feature>
<dbReference type="Gene3D" id="1.10.760.10">
    <property type="entry name" value="Cytochrome c-like domain"/>
    <property type="match status" value="1"/>
</dbReference>
<dbReference type="SUPFAM" id="SSF46626">
    <property type="entry name" value="Cytochrome c"/>
    <property type="match status" value="1"/>
</dbReference>
<name>C5BKR2_TERTT</name>
<reference evidence="6 7" key="1">
    <citation type="journal article" date="2009" name="PLoS ONE">
        <title>The complete genome of Teredinibacter turnerae T7901: an intracellular endosymbiont of marine wood-boring bivalves (shipworms).</title>
        <authorList>
            <person name="Yang J.C."/>
            <person name="Madupu R."/>
            <person name="Durkin A.S."/>
            <person name="Ekborg N.A."/>
            <person name="Pedamallu C.S."/>
            <person name="Hostetler J.B."/>
            <person name="Radune D."/>
            <person name="Toms B.S."/>
            <person name="Henrissat B."/>
            <person name="Coutinho P.M."/>
            <person name="Schwarz S."/>
            <person name="Field L."/>
            <person name="Trindade-Silva A.E."/>
            <person name="Soares C.A.G."/>
            <person name="Elshahawi S."/>
            <person name="Hanora A."/>
            <person name="Schmidt E.W."/>
            <person name="Haygood M.G."/>
            <person name="Posfai J."/>
            <person name="Benner J."/>
            <person name="Madinger C."/>
            <person name="Nove J."/>
            <person name="Anton B."/>
            <person name="Chaudhary K."/>
            <person name="Foster J."/>
            <person name="Holman A."/>
            <person name="Kumar S."/>
            <person name="Lessard P.A."/>
            <person name="Luyten Y.A."/>
            <person name="Slatko B."/>
            <person name="Wood N."/>
            <person name="Wu B."/>
            <person name="Teplitski M."/>
            <person name="Mougous J.D."/>
            <person name="Ward N."/>
            <person name="Eisen J.A."/>
            <person name="Badger J.H."/>
            <person name="Distel D.L."/>
        </authorList>
    </citation>
    <scope>NUCLEOTIDE SEQUENCE [LARGE SCALE GENOMIC DNA]</scope>
    <source>
        <strain evidence="7">ATCC 39867 / T7901</strain>
    </source>
</reference>
<dbReference type="PANTHER" id="PTHR30600:SF9">
    <property type="entry name" value="BLR7738 PROTEIN"/>
    <property type="match status" value="1"/>
</dbReference>
<dbReference type="Pfam" id="PF21419">
    <property type="entry name" value="RoxA-like_Cyt-c"/>
    <property type="match status" value="1"/>
</dbReference>
<dbReference type="InterPro" id="IPR051395">
    <property type="entry name" value="Cytochrome_c_Peroxidase/MauG"/>
</dbReference>
<proteinExistence type="predicted"/>
<gene>
    <name evidence="6" type="ordered locus">TERTU_0049</name>
</gene>
<dbReference type="InterPro" id="IPR047758">
    <property type="entry name" value="CytoC_perox"/>
</dbReference>
<keyword evidence="3 4" id="KW-0408">Iron</keyword>
<keyword evidence="1 4" id="KW-0349">Heme</keyword>
<dbReference type="STRING" id="377629.TERTU_0049"/>
<evidence type="ECO:0000256" key="1">
    <source>
        <dbReference type="ARBA" id="ARBA00022617"/>
    </source>
</evidence>
<dbReference type="InterPro" id="IPR009056">
    <property type="entry name" value="Cyt_c-like_dom"/>
</dbReference>
<evidence type="ECO:0000256" key="2">
    <source>
        <dbReference type="ARBA" id="ARBA00022723"/>
    </source>
</evidence>
<evidence type="ECO:0000256" key="4">
    <source>
        <dbReference type="PROSITE-ProRule" id="PRU00433"/>
    </source>
</evidence>
<dbReference type="Proteomes" id="UP000009080">
    <property type="component" value="Chromosome"/>
</dbReference>
<evidence type="ECO:0000313" key="7">
    <source>
        <dbReference type="Proteomes" id="UP000009080"/>
    </source>
</evidence>
<dbReference type="KEGG" id="ttu:TERTU_0049"/>
<dbReference type="EMBL" id="CP001614">
    <property type="protein sequence ID" value="ACR13789.1"/>
    <property type="molecule type" value="Genomic_DNA"/>
</dbReference>
<dbReference type="PROSITE" id="PS51007">
    <property type="entry name" value="CYTC"/>
    <property type="match status" value="1"/>
</dbReference>
<dbReference type="GO" id="GO:0046872">
    <property type="term" value="F:metal ion binding"/>
    <property type="evidence" value="ECO:0007669"/>
    <property type="project" value="UniProtKB-KW"/>
</dbReference>
<dbReference type="OrthoDB" id="417271at2"/>
<sequence>MRWKISQCRTKLSLRIFLLSLALIAGCVKSPRIYDVQRHTVDNAVSLPQNWTPATRDHMNQLSFGSRLIPYEWFYALEQADSDTRFFSHQNIQELGFIPSNVSEQNADGLPIGFVADEWRGEKWLGLTCTACHTGQLHFRGQTLLIEGAPGMFDFQAFEKGLFRALQTLLTDNNKYQRFTRQLQPENPGELIAALNERVRFMNARLKANRTTVPYGYGRLDAFGQIFNAVSAAALELPDNTHTANAPVSVPVLWDASHLDVVQWNASAVNKEPGPLGQNVTTALAVYGTLELDKKTLLGYSNSVNIRNLGTIQRHYYDLMSPQWPQDILGTINTGLVQTGAALYQSHCASCHVVIDSRNPKRQLRATVVPQNIIGTDPVMTQNFAAAKARTGKLEGRKIVAGLKGNKLPTVAPTLDIVTHLVSSVMANRPLASINAIMTERQPQYEYEVDRKALNYKARPLNGLWASAPFLHNGSVPTIYDLLLPAAERPKVFLVGDVDFDPQRLGLSQSGGTYRSTYDTSLYGNSNQGHEIATHLSEKDRLALLEYLKTL</sequence>
<evidence type="ECO:0000313" key="6">
    <source>
        <dbReference type="EMBL" id="ACR13789.1"/>
    </source>
</evidence>
<keyword evidence="6" id="KW-0449">Lipoprotein</keyword>